<dbReference type="HAMAP" id="MF_01328_B">
    <property type="entry name" value="Ribosomal_uL4_B"/>
    <property type="match status" value="1"/>
</dbReference>
<reference evidence="7 8" key="1">
    <citation type="submission" date="2020-02" db="EMBL/GenBank/DDBJ databases">
        <title>Genome analysis of Thermosulfuriphilus ammonigenes ST65T, an anaerobic thermophilic chemolithoautotrophic bacterium isolated from a deep-sea hydrothermal vent.</title>
        <authorList>
            <person name="Slobodkina G."/>
            <person name="Allioux M."/>
            <person name="Merkel A."/>
            <person name="Alain K."/>
            <person name="Jebbar M."/>
            <person name="Slobodkin A."/>
        </authorList>
    </citation>
    <scope>NUCLEOTIDE SEQUENCE [LARGE SCALE GENOMIC DNA]</scope>
    <source>
        <strain evidence="7 8">ST65</strain>
    </source>
</reference>
<dbReference type="InterPro" id="IPR023574">
    <property type="entry name" value="Ribosomal_uL4_dom_sf"/>
</dbReference>
<name>A0A6G7PUH8_9BACT</name>
<evidence type="ECO:0000256" key="3">
    <source>
        <dbReference type="ARBA" id="ARBA00023274"/>
    </source>
</evidence>
<evidence type="ECO:0000256" key="6">
    <source>
        <dbReference type="SAM" id="MobiDB-lite"/>
    </source>
</evidence>
<evidence type="ECO:0000256" key="1">
    <source>
        <dbReference type="ARBA" id="ARBA00010528"/>
    </source>
</evidence>
<protein>
    <recommendedName>
        <fullName evidence="4 5">Large ribosomal subunit protein uL4</fullName>
    </recommendedName>
</protein>
<dbReference type="Gene3D" id="3.40.1370.10">
    <property type="match status" value="1"/>
</dbReference>
<sequence length="208" mass="23152">MAVLDVYNVKKEKVGQIEVSDDIFARPVKEGVIHQVVVWQLAKRRAGTASTKTRGEVSGGGRKPWRQKGTGRARHGSIRSPIWVGGGVAHGPKPKDWSFSLPKGVRRAALKMALSAKLGGDKLLVIDDFALTEIKTKRFVEILRNLGIDNALVVTPEADEKLEKSARNLPTVKVLRTEGLNVYDIVRYEYLILHRDSIPKIEERLAKK</sequence>
<comment type="similarity">
    <text evidence="1 5">Belongs to the universal ribosomal protein uL4 family.</text>
</comment>
<gene>
    <name evidence="5 7" type="primary">rplD</name>
    <name evidence="7" type="ORF">G4V39_03140</name>
</gene>
<keyword evidence="5" id="KW-0699">rRNA-binding</keyword>
<dbReference type="InterPro" id="IPR002136">
    <property type="entry name" value="Ribosomal_uL4"/>
</dbReference>
<evidence type="ECO:0000313" key="8">
    <source>
        <dbReference type="Proteomes" id="UP000502179"/>
    </source>
</evidence>
<evidence type="ECO:0000256" key="4">
    <source>
        <dbReference type="ARBA" id="ARBA00035244"/>
    </source>
</evidence>
<feature type="region of interest" description="Disordered" evidence="6">
    <location>
        <begin position="49"/>
        <end position="76"/>
    </location>
</feature>
<dbReference type="GO" id="GO:0006412">
    <property type="term" value="P:translation"/>
    <property type="evidence" value="ECO:0007669"/>
    <property type="project" value="UniProtKB-UniRule"/>
</dbReference>
<dbReference type="PANTHER" id="PTHR10746">
    <property type="entry name" value="50S RIBOSOMAL PROTEIN L4"/>
    <property type="match status" value="1"/>
</dbReference>
<dbReference type="GO" id="GO:0019843">
    <property type="term" value="F:rRNA binding"/>
    <property type="evidence" value="ECO:0007669"/>
    <property type="project" value="UniProtKB-UniRule"/>
</dbReference>
<keyword evidence="5" id="KW-0694">RNA-binding</keyword>
<dbReference type="RefSeq" id="WP_166031557.1">
    <property type="nucleotide sequence ID" value="NZ_CP048877.1"/>
</dbReference>
<dbReference type="NCBIfam" id="TIGR03953">
    <property type="entry name" value="rplD_bact"/>
    <property type="match status" value="1"/>
</dbReference>
<comment type="function">
    <text evidence="5">Forms part of the polypeptide exit tunnel.</text>
</comment>
<dbReference type="PANTHER" id="PTHR10746:SF6">
    <property type="entry name" value="LARGE RIBOSOMAL SUBUNIT PROTEIN UL4M"/>
    <property type="match status" value="1"/>
</dbReference>
<accession>A0A6G7PUH8</accession>
<dbReference type="GO" id="GO:1990904">
    <property type="term" value="C:ribonucleoprotein complex"/>
    <property type="evidence" value="ECO:0007669"/>
    <property type="project" value="UniProtKB-KW"/>
</dbReference>
<evidence type="ECO:0000313" key="7">
    <source>
        <dbReference type="EMBL" id="QIJ71335.1"/>
    </source>
</evidence>
<dbReference type="Pfam" id="PF00573">
    <property type="entry name" value="Ribosomal_L4"/>
    <property type="match status" value="1"/>
</dbReference>
<dbReference type="InterPro" id="IPR013005">
    <property type="entry name" value="Ribosomal_uL4-like"/>
</dbReference>
<keyword evidence="2 5" id="KW-0689">Ribosomal protein</keyword>
<comment type="subunit">
    <text evidence="5">Part of the 50S ribosomal subunit.</text>
</comment>
<comment type="function">
    <text evidence="5">One of the primary rRNA binding proteins, this protein initially binds near the 5'-end of the 23S rRNA. It is important during the early stages of 50S assembly. It makes multiple contacts with different domains of the 23S rRNA in the assembled 50S subunit and ribosome.</text>
</comment>
<keyword evidence="3 5" id="KW-0687">Ribonucleoprotein</keyword>
<dbReference type="GO" id="GO:0003735">
    <property type="term" value="F:structural constituent of ribosome"/>
    <property type="evidence" value="ECO:0007669"/>
    <property type="project" value="InterPro"/>
</dbReference>
<dbReference type="AlphaFoldDB" id="A0A6G7PUH8"/>
<evidence type="ECO:0000256" key="5">
    <source>
        <dbReference type="HAMAP-Rule" id="MF_01328"/>
    </source>
</evidence>
<evidence type="ECO:0000256" key="2">
    <source>
        <dbReference type="ARBA" id="ARBA00022980"/>
    </source>
</evidence>
<organism evidence="7 8">
    <name type="scientific">Thermosulfuriphilus ammonigenes</name>
    <dbReference type="NCBI Taxonomy" id="1936021"/>
    <lineage>
        <taxon>Bacteria</taxon>
        <taxon>Pseudomonadati</taxon>
        <taxon>Thermodesulfobacteriota</taxon>
        <taxon>Thermodesulfobacteria</taxon>
        <taxon>Thermodesulfobacteriales</taxon>
        <taxon>Thermodesulfobacteriaceae</taxon>
        <taxon>Thermosulfuriphilus</taxon>
    </lineage>
</organism>
<proteinExistence type="inferred from homology"/>
<dbReference type="KEGG" id="tav:G4V39_03140"/>
<keyword evidence="8" id="KW-1185">Reference proteome</keyword>
<dbReference type="GO" id="GO:0005840">
    <property type="term" value="C:ribosome"/>
    <property type="evidence" value="ECO:0007669"/>
    <property type="project" value="UniProtKB-KW"/>
</dbReference>
<feature type="compositionally biased region" description="Basic residues" evidence="6">
    <location>
        <begin position="63"/>
        <end position="76"/>
    </location>
</feature>
<dbReference type="SUPFAM" id="SSF52166">
    <property type="entry name" value="Ribosomal protein L4"/>
    <property type="match status" value="1"/>
</dbReference>
<dbReference type="EMBL" id="CP048877">
    <property type="protein sequence ID" value="QIJ71335.1"/>
    <property type="molecule type" value="Genomic_DNA"/>
</dbReference>
<dbReference type="Proteomes" id="UP000502179">
    <property type="component" value="Chromosome"/>
</dbReference>